<accession>A0A382KFY3</accession>
<proteinExistence type="predicted"/>
<gene>
    <name evidence="1" type="ORF">METZ01_LOCUS275983</name>
</gene>
<dbReference type="EMBL" id="UINC01080309">
    <property type="protein sequence ID" value="SVC23129.1"/>
    <property type="molecule type" value="Genomic_DNA"/>
</dbReference>
<name>A0A382KFY3_9ZZZZ</name>
<reference evidence="1" key="1">
    <citation type="submission" date="2018-05" db="EMBL/GenBank/DDBJ databases">
        <authorList>
            <person name="Lanie J.A."/>
            <person name="Ng W.-L."/>
            <person name="Kazmierczak K.M."/>
            <person name="Andrzejewski T.M."/>
            <person name="Davidsen T.M."/>
            <person name="Wayne K.J."/>
            <person name="Tettelin H."/>
            <person name="Glass J.I."/>
            <person name="Rusch D."/>
            <person name="Podicherti R."/>
            <person name="Tsui H.-C.T."/>
            <person name="Winkler M.E."/>
        </authorList>
    </citation>
    <scope>NUCLEOTIDE SEQUENCE</scope>
</reference>
<organism evidence="1">
    <name type="scientific">marine metagenome</name>
    <dbReference type="NCBI Taxonomy" id="408172"/>
    <lineage>
        <taxon>unclassified sequences</taxon>
        <taxon>metagenomes</taxon>
        <taxon>ecological metagenomes</taxon>
    </lineage>
</organism>
<protein>
    <submittedName>
        <fullName evidence="1">Uncharacterized protein</fullName>
    </submittedName>
</protein>
<dbReference type="AlphaFoldDB" id="A0A382KFY3"/>
<evidence type="ECO:0000313" key="1">
    <source>
        <dbReference type="EMBL" id="SVC23129.1"/>
    </source>
</evidence>
<sequence>MAPKFVDPADFDGDVPGRGRKPSAVALECSKALAGCPVGKAALLEGSKFVATAVKERARLRSAITTGARLAGWEKASVQWTVSNLPLVTRIA</sequence>